<dbReference type="InterPro" id="IPR010105">
    <property type="entry name" value="TonB_sidphr_rcpt"/>
</dbReference>
<evidence type="ECO:0000256" key="9">
    <source>
        <dbReference type="ARBA" id="ARBA00023237"/>
    </source>
</evidence>
<dbReference type="InterPro" id="IPR036942">
    <property type="entry name" value="Beta-barrel_TonB_sf"/>
</dbReference>
<dbReference type="CDD" id="cd01347">
    <property type="entry name" value="ligand_gated_channel"/>
    <property type="match status" value="1"/>
</dbReference>
<feature type="domain" description="TonB-dependent receptor plug" evidence="14">
    <location>
        <begin position="72"/>
        <end position="163"/>
    </location>
</feature>
<keyword evidence="6 11" id="KW-0798">TonB box</keyword>
<dbReference type="InterPro" id="IPR012910">
    <property type="entry name" value="Plug_dom"/>
</dbReference>
<evidence type="ECO:0000313" key="15">
    <source>
        <dbReference type="EMBL" id="SIS41256.1"/>
    </source>
</evidence>
<evidence type="ECO:0000256" key="5">
    <source>
        <dbReference type="ARBA" id="ARBA00022692"/>
    </source>
</evidence>
<dbReference type="InterPro" id="IPR039426">
    <property type="entry name" value="TonB-dep_rcpt-like"/>
</dbReference>
<dbReference type="GO" id="GO:0015891">
    <property type="term" value="P:siderophore transport"/>
    <property type="evidence" value="ECO:0007669"/>
    <property type="project" value="InterPro"/>
</dbReference>
<dbReference type="GO" id="GO:0009279">
    <property type="term" value="C:cell outer membrane"/>
    <property type="evidence" value="ECO:0007669"/>
    <property type="project" value="UniProtKB-SubCell"/>
</dbReference>
<evidence type="ECO:0000256" key="10">
    <source>
        <dbReference type="PROSITE-ProRule" id="PRU01360"/>
    </source>
</evidence>
<dbReference type="GO" id="GO:0038023">
    <property type="term" value="F:signaling receptor activity"/>
    <property type="evidence" value="ECO:0007669"/>
    <property type="project" value="InterPro"/>
</dbReference>
<keyword evidence="3 10" id="KW-0813">Transport</keyword>
<dbReference type="GO" id="GO:0015344">
    <property type="term" value="F:siderophore uptake transmembrane transporter activity"/>
    <property type="evidence" value="ECO:0007669"/>
    <property type="project" value="TreeGrafter"/>
</dbReference>
<dbReference type="Gene3D" id="2.40.170.20">
    <property type="entry name" value="TonB-dependent receptor, beta-barrel domain"/>
    <property type="match status" value="1"/>
</dbReference>
<name>A0A1N7IW82_9GAMM</name>
<evidence type="ECO:0000256" key="8">
    <source>
        <dbReference type="ARBA" id="ARBA00023170"/>
    </source>
</evidence>
<dbReference type="InterPro" id="IPR000531">
    <property type="entry name" value="Beta-barrel_TonB"/>
</dbReference>
<dbReference type="PROSITE" id="PS52016">
    <property type="entry name" value="TONB_DEPENDENT_REC_3"/>
    <property type="match status" value="1"/>
</dbReference>
<dbReference type="PANTHER" id="PTHR32552:SF74">
    <property type="entry name" value="HYDROXAMATE SIDEROPHORE RECEPTOR FHUE"/>
    <property type="match status" value="1"/>
</dbReference>
<reference evidence="16" key="1">
    <citation type="submission" date="2017-01" db="EMBL/GenBank/DDBJ databases">
        <authorList>
            <person name="Varghese N."/>
            <person name="Submissions S."/>
        </authorList>
    </citation>
    <scope>NUCLEOTIDE SEQUENCE [LARGE SCALE GENOMIC DNA]</scope>
    <source>
        <strain evidence="16">DSM 24913</strain>
    </source>
</reference>
<evidence type="ECO:0000256" key="2">
    <source>
        <dbReference type="ARBA" id="ARBA00009810"/>
    </source>
</evidence>
<keyword evidence="12" id="KW-1133">Transmembrane helix</keyword>
<evidence type="ECO:0000259" key="14">
    <source>
        <dbReference type="Pfam" id="PF07715"/>
    </source>
</evidence>
<evidence type="ECO:0000259" key="13">
    <source>
        <dbReference type="Pfam" id="PF00593"/>
    </source>
</evidence>
<dbReference type="InterPro" id="IPR037066">
    <property type="entry name" value="Plug_dom_sf"/>
</dbReference>
<evidence type="ECO:0000313" key="16">
    <source>
        <dbReference type="Proteomes" id="UP000185639"/>
    </source>
</evidence>
<dbReference type="AlphaFoldDB" id="A0A1N7IW82"/>
<keyword evidence="4 10" id="KW-1134">Transmembrane beta strand</keyword>
<dbReference type="EMBL" id="FTOH01000001">
    <property type="protein sequence ID" value="SIS41256.1"/>
    <property type="molecule type" value="Genomic_DNA"/>
</dbReference>
<dbReference type="Pfam" id="PF00593">
    <property type="entry name" value="TonB_dep_Rec_b-barrel"/>
    <property type="match status" value="1"/>
</dbReference>
<evidence type="ECO:0000256" key="11">
    <source>
        <dbReference type="RuleBase" id="RU003357"/>
    </source>
</evidence>
<dbReference type="Proteomes" id="UP000185639">
    <property type="component" value="Unassembled WGS sequence"/>
</dbReference>
<keyword evidence="9 10" id="KW-0998">Cell outer membrane</keyword>
<evidence type="ECO:0000256" key="1">
    <source>
        <dbReference type="ARBA" id="ARBA00004571"/>
    </source>
</evidence>
<feature type="domain" description="TonB-dependent receptor-like beta-barrel" evidence="13">
    <location>
        <begin position="275"/>
        <end position="675"/>
    </location>
</feature>
<evidence type="ECO:0000256" key="6">
    <source>
        <dbReference type="ARBA" id="ARBA00023077"/>
    </source>
</evidence>
<dbReference type="NCBIfam" id="TIGR01783">
    <property type="entry name" value="TonB-siderophor"/>
    <property type="match status" value="1"/>
</dbReference>
<proteinExistence type="inferred from homology"/>
<dbReference type="OrthoDB" id="6127007at2"/>
<evidence type="ECO:0000256" key="3">
    <source>
        <dbReference type="ARBA" id="ARBA00022448"/>
    </source>
</evidence>
<keyword evidence="7 10" id="KW-0472">Membrane</keyword>
<dbReference type="SUPFAM" id="SSF56935">
    <property type="entry name" value="Porins"/>
    <property type="match status" value="1"/>
</dbReference>
<dbReference type="Pfam" id="PF07715">
    <property type="entry name" value="Plug"/>
    <property type="match status" value="1"/>
</dbReference>
<evidence type="ECO:0000256" key="7">
    <source>
        <dbReference type="ARBA" id="ARBA00023136"/>
    </source>
</evidence>
<accession>A0A1N7IW82</accession>
<dbReference type="STRING" id="484498.SAMN05421686_10160"/>
<dbReference type="Gene3D" id="2.170.130.10">
    <property type="entry name" value="TonB-dependent receptor, plug domain"/>
    <property type="match status" value="1"/>
</dbReference>
<keyword evidence="5 10" id="KW-0812">Transmembrane</keyword>
<evidence type="ECO:0000256" key="4">
    <source>
        <dbReference type="ARBA" id="ARBA00022452"/>
    </source>
</evidence>
<sequence length="709" mass="78139">MGVKYPFWVIPVFVVPVWVFLAGNVYAETDTDPNFGLDLLELSDVVVEGEKEETRRFRTQDSNAALKINLSAKELPQSISTISSEQLTQFDLSDVNQALEYSSGVNVQRVETERTYFTARGYNITNFQYDGVGLPLTDGLLRGGIDTAMFDRIEVLSGANGITSAYGDPSATVNFVRKKPQDAFGGDLSFGVGSWNQLRLQADITGTLTEGLRGRAVAVGESADSYLDRYHRETGLFYGVVDYDVSPDTVLTLGASQQAQKTDSPSWGALPIVYSDGTPTDYLRATNTGPEWAYTHNDTQMLFAELTHYLSYTWEAHVQIQQFTTDTDSRLFFFTTTEDRVSGDGLRGRGSAYQATTEQSVFDLYAQGYLTLGHRDLQLVTGAQLSRSKTDDVSTASELGEVAVESLRTWDGDIQEPEFTGGSSGRDLEQMLFSLYSTARLDVTEDVLVTAGLRLMNLDTQGESYSEEVDTQIENEVVPYLGVVYNLTDSLAAYASATKIFSPQETDKVTQGGQLLEPESGDAYEVGFKLDLFNKAALASAGLFKTEKTNVAEIAGISDETGRPYYRAGEEYFSQGYELQLSGMVSPAVAINTSYTHVKITNKDDEQIRTFNPENTFRLTSLYTSGTGIGLGFSLRWQDEIEARSVNQGAYTLIDAMASYEVFDNITLRANATNIADSKYYTSFYWAADNNQAFYGPGAAYSASVTWDF</sequence>
<feature type="transmembrane region" description="Helical" evidence="12">
    <location>
        <begin position="7"/>
        <end position="27"/>
    </location>
</feature>
<dbReference type="PANTHER" id="PTHR32552">
    <property type="entry name" value="FERRICHROME IRON RECEPTOR-RELATED"/>
    <property type="match status" value="1"/>
</dbReference>
<keyword evidence="16" id="KW-1185">Reference proteome</keyword>
<organism evidence="15 16">
    <name type="scientific">Thalassolituus maritimus</name>
    <dbReference type="NCBI Taxonomy" id="484498"/>
    <lineage>
        <taxon>Bacteria</taxon>
        <taxon>Pseudomonadati</taxon>
        <taxon>Pseudomonadota</taxon>
        <taxon>Gammaproteobacteria</taxon>
        <taxon>Oceanospirillales</taxon>
        <taxon>Oceanospirillaceae</taxon>
        <taxon>Thalassolituus</taxon>
    </lineage>
</organism>
<gene>
    <name evidence="15" type="ORF">SAMN05421686_10160</name>
</gene>
<evidence type="ECO:0000256" key="12">
    <source>
        <dbReference type="SAM" id="Phobius"/>
    </source>
</evidence>
<keyword evidence="8 15" id="KW-0675">Receptor</keyword>
<comment type="subcellular location">
    <subcellularLocation>
        <location evidence="1 10">Cell outer membrane</location>
        <topology evidence="1 10">Multi-pass membrane protein</topology>
    </subcellularLocation>
</comment>
<comment type="similarity">
    <text evidence="2 10 11">Belongs to the TonB-dependent receptor family.</text>
</comment>
<protein>
    <submittedName>
        <fullName evidence="15">Outer-membrane receptor for ferric coprogen and ferric-rhodotorulic acid</fullName>
    </submittedName>
</protein>